<dbReference type="Proteomes" id="UP000288805">
    <property type="component" value="Unassembled WGS sequence"/>
</dbReference>
<dbReference type="InterPro" id="IPR006195">
    <property type="entry name" value="aa-tRNA-synth_II"/>
</dbReference>
<dbReference type="GO" id="GO:0004824">
    <property type="term" value="F:lysine-tRNA ligase activity"/>
    <property type="evidence" value="ECO:0007669"/>
    <property type="project" value="InterPro"/>
</dbReference>
<name>A0A438D820_VITVI</name>
<sequence length="545" mass="61115">MMPRQKAGPGSDNANVKKTDVWVPGSTRNPETYILKDQGIAGEDGNAEYGCGSSVAAALLPSLIVETPMMNMIPGGAAARPFVTHHNDLNMKLYMRIAPELYLKELVVGGLDRVYEIGKQFRNEGIDLTHNPEFTTCEFYMAFADYNDVMELTEKMLSGMVKELTGGYKIKYHANGLDKDPIEIDFTPPFRRIDMIEDLEKMADLSIPKDLSSDEANKYLVDACLKFDIKCPPPQTTARLLDKVNPLFIFDPFLSISIFINGIWEYDKVCGLMLYYCFLAGEVPKHDPSWFSSPYGFSKWLISTLGRWLMAALPTNHISSTSTSFTRLAMCCYTLKSLPAPLNTTDTDTTTVVSATVVFTITYNFGTMPALLPLSTPPSCGHFLEEACVNPTFIINHPEIMSPLAKWHRSKQSMTERFELFVNKHELCNAYTELNDPVVQRQRFAEQLKDRQSGDDEAMALDETFCMALEYGLPPTGGWGLGIDRLTMMLTDSQNIKEVLLFPAMKPQDEPSSVQPPAQPSTQGTRSHHMAYIFCHRFNFGSFLC</sequence>
<dbReference type="PANTHER" id="PTHR42918:SF9">
    <property type="entry name" value="LYSINE--TRNA LIGASE"/>
    <property type="match status" value="1"/>
</dbReference>
<feature type="domain" description="Aminoacyl-transfer RNA synthetases class-II family profile" evidence="5">
    <location>
        <begin position="65"/>
        <end position="507"/>
    </location>
</feature>
<dbReference type="PROSITE" id="PS50862">
    <property type="entry name" value="AA_TRNA_LIGASE_II"/>
    <property type="match status" value="1"/>
</dbReference>
<organism evidence="6 7">
    <name type="scientific">Vitis vinifera</name>
    <name type="common">Grape</name>
    <dbReference type="NCBI Taxonomy" id="29760"/>
    <lineage>
        <taxon>Eukaryota</taxon>
        <taxon>Viridiplantae</taxon>
        <taxon>Streptophyta</taxon>
        <taxon>Embryophyta</taxon>
        <taxon>Tracheophyta</taxon>
        <taxon>Spermatophyta</taxon>
        <taxon>Magnoliopsida</taxon>
        <taxon>eudicotyledons</taxon>
        <taxon>Gunneridae</taxon>
        <taxon>Pentapetalae</taxon>
        <taxon>rosids</taxon>
        <taxon>Vitales</taxon>
        <taxon>Vitaceae</taxon>
        <taxon>Viteae</taxon>
        <taxon>Vitis</taxon>
    </lineage>
</organism>
<evidence type="ECO:0000256" key="2">
    <source>
        <dbReference type="ARBA" id="ARBA00022741"/>
    </source>
</evidence>
<accession>A0A438D820</accession>
<proteinExistence type="predicted"/>
<evidence type="ECO:0000256" key="4">
    <source>
        <dbReference type="SAM" id="MobiDB-lite"/>
    </source>
</evidence>
<protein>
    <submittedName>
        <fullName evidence="6">Lysine--tRNA ligase, cytoplasmic</fullName>
    </submittedName>
</protein>
<dbReference type="InterPro" id="IPR045864">
    <property type="entry name" value="aa-tRNA-synth_II/BPL/LPL"/>
</dbReference>
<dbReference type="GO" id="GO:0006430">
    <property type="term" value="P:lysyl-tRNA aminoacylation"/>
    <property type="evidence" value="ECO:0007669"/>
    <property type="project" value="InterPro"/>
</dbReference>
<feature type="region of interest" description="Disordered" evidence="4">
    <location>
        <begin position="1"/>
        <end position="22"/>
    </location>
</feature>
<gene>
    <name evidence="6" type="primary">VvCHDh000892_2</name>
    <name evidence="6" type="ORF">CK203_091102</name>
</gene>
<dbReference type="Gene3D" id="3.30.930.10">
    <property type="entry name" value="Bira Bifunctional Protein, Domain 2"/>
    <property type="match status" value="2"/>
</dbReference>
<reference evidence="6 7" key="1">
    <citation type="journal article" date="2018" name="PLoS Genet.">
        <title>Population sequencing reveals clonal diversity and ancestral inbreeding in the grapevine cultivar Chardonnay.</title>
        <authorList>
            <person name="Roach M.J."/>
            <person name="Johnson D.L."/>
            <person name="Bohlmann J."/>
            <person name="van Vuuren H.J."/>
            <person name="Jones S.J."/>
            <person name="Pretorius I.S."/>
            <person name="Schmidt S.A."/>
            <person name="Borneman A.R."/>
        </authorList>
    </citation>
    <scope>NUCLEOTIDE SEQUENCE [LARGE SCALE GENOMIC DNA]</scope>
    <source>
        <strain evidence="7">cv. Chardonnay</strain>
        <tissue evidence="6">Leaf</tissue>
    </source>
</reference>
<dbReference type="Pfam" id="PF00152">
    <property type="entry name" value="tRNA-synt_2"/>
    <property type="match status" value="1"/>
</dbReference>
<dbReference type="PANTHER" id="PTHR42918">
    <property type="entry name" value="LYSYL-TRNA SYNTHETASE"/>
    <property type="match status" value="1"/>
</dbReference>
<evidence type="ECO:0000256" key="3">
    <source>
        <dbReference type="ARBA" id="ARBA00022840"/>
    </source>
</evidence>
<dbReference type="PRINTS" id="PR00982">
    <property type="entry name" value="TRNASYNTHLYS"/>
</dbReference>
<dbReference type="CDD" id="cd00775">
    <property type="entry name" value="LysRS_core"/>
    <property type="match status" value="1"/>
</dbReference>
<evidence type="ECO:0000259" key="5">
    <source>
        <dbReference type="PROSITE" id="PS50862"/>
    </source>
</evidence>
<evidence type="ECO:0000256" key="1">
    <source>
        <dbReference type="ARBA" id="ARBA00022598"/>
    </source>
</evidence>
<evidence type="ECO:0000313" key="7">
    <source>
        <dbReference type="Proteomes" id="UP000288805"/>
    </source>
</evidence>
<dbReference type="EMBL" id="QGNW01001747">
    <property type="protein sequence ID" value="RVW31593.1"/>
    <property type="molecule type" value="Genomic_DNA"/>
</dbReference>
<dbReference type="GO" id="GO:0005524">
    <property type="term" value="F:ATP binding"/>
    <property type="evidence" value="ECO:0007669"/>
    <property type="project" value="UniProtKB-KW"/>
</dbReference>
<dbReference type="GO" id="GO:0005737">
    <property type="term" value="C:cytoplasm"/>
    <property type="evidence" value="ECO:0007669"/>
    <property type="project" value="InterPro"/>
</dbReference>
<keyword evidence="2" id="KW-0547">Nucleotide-binding</keyword>
<dbReference type="AlphaFoldDB" id="A0A438D820"/>
<dbReference type="InterPro" id="IPR004364">
    <property type="entry name" value="Aa-tRNA-synt_II"/>
</dbReference>
<keyword evidence="1 6" id="KW-0436">Ligase</keyword>
<keyword evidence="3" id="KW-0067">ATP-binding</keyword>
<dbReference type="InterPro" id="IPR018149">
    <property type="entry name" value="Lys-tRNA-synth_II_C"/>
</dbReference>
<evidence type="ECO:0000313" key="6">
    <source>
        <dbReference type="EMBL" id="RVW31593.1"/>
    </source>
</evidence>
<dbReference type="SUPFAM" id="SSF55681">
    <property type="entry name" value="Class II aaRS and biotin synthetases"/>
    <property type="match status" value="1"/>
</dbReference>
<comment type="caution">
    <text evidence="6">The sequence shown here is derived from an EMBL/GenBank/DDBJ whole genome shotgun (WGS) entry which is preliminary data.</text>
</comment>